<keyword evidence="1 6" id="KW-0808">Transferase</keyword>
<evidence type="ECO:0000256" key="1">
    <source>
        <dbReference type="ARBA" id="ARBA00022679"/>
    </source>
</evidence>
<reference evidence="8 9" key="1">
    <citation type="journal article" date="2015" name="Nature">
        <title>rRNA introns, odd ribosomes, and small enigmatic genomes across a large radiation of phyla.</title>
        <authorList>
            <person name="Brown C.T."/>
            <person name="Hug L.A."/>
            <person name="Thomas B.C."/>
            <person name="Sharon I."/>
            <person name="Castelle C.J."/>
            <person name="Singh A."/>
            <person name="Wilkins M.J."/>
            <person name="Williams K.H."/>
            <person name="Banfield J.F."/>
        </authorList>
    </citation>
    <scope>NUCLEOTIDE SEQUENCE [LARGE SCALE GENOMIC DNA]</scope>
</reference>
<dbReference type="HAMAP" id="MF_01445">
    <property type="entry name" value="TsaD"/>
    <property type="match status" value="1"/>
</dbReference>
<evidence type="ECO:0000256" key="2">
    <source>
        <dbReference type="ARBA" id="ARBA00022694"/>
    </source>
</evidence>
<gene>
    <name evidence="6" type="primary">tsaD</name>
    <name evidence="8" type="ORF">UW23_C0005G0002</name>
</gene>
<comment type="similarity">
    <text evidence="6">Belongs to the KAE1 / TsaD family.</text>
</comment>
<comment type="caution">
    <text evidence="6">Lacks conserved residue(s) required for the propagation of feature annotation.</text>
</comment>
<feature type="binding site" evidence="6">
    <location>
        <position position="278"/>
    </location>
    <ligand>
        <name>substrate</name>
    </ligand>
</feature>
<proteinExistence type="inferred from homology"/>
<dbReference type="PANTHER" id="PTHR11735">
    <property type="entry name" value="TRNA N6-ADENOSINE THREONYLCARBAMOYLTRANSFERASE"/>
    <property type="match status" value="1"/>
</dbReference>
<feature type="binding site" evidence="6">
    <location>
        <position position="112"/>
    </location>
    <ligand>
        <name>Fe cation</name>
        <dbReference type="ChEBI" id="CHEBI:24875"/>
    </ligand>
</feature>
<dbReference type="InterPro" id="IPR017861">
    <property type="entry name" value="KAE1/TsaD"/>
</dbReference>
<dbReference type="PANTHER" id="PTHR11735:SF6">
    <property type="entry name" value="TRNA N6-ADENOSINE THREONYLCARBAMOYLTRANSFERASE, MITOCHONDRIAL"/>
    <property type="match status" value="1"/>
</dbReference>
<comment type="subcellular location">
    <subcellularLocation>
        <location evidence="6">Cytoplasm</location>
    </subcellularLocation>
</comment>
<dbReference type="GO" id="GO:0061711">
    <property type="term" value="F:tRNA N(6)-L-threonylcarbamoyladenine synthase activity"/>
    <property type="evidence" value="ECO:0007669"/>
    <property type="project" value="UniProtKB-EC"/>
</dbReference>
<keyword evidence="2 6" id="KW-0819">tRNA processing</keyword>
<sequence>MKVLAIESTCDETAAAVVEGDDRGIRVITNIVASSADIHTKYGGVVPEVAAREQIKSIVPVLTEALNGTEMKDVDAIAVAYGPGLIGSLLVGIETARALALAWNKPLIRVNHIEAHVAANWILSEVRKTTPKLPAIGLIISGGHTDIVLVEDYKHWKWIGGTVDDAAGEAFDKVARILRLPYPGGPSIQKAAEIVDETFEVSKLPRPMIHEHNLKMSFSGLKAAVAKVVGKELNPDQVNGVAREFNEAVAEVLARKTAEAINVHQPRTLLVAGGVAANKMIREKLQEMALSKGLDIFLPELRYCGDNAAMVGAAAILNPDYIEIENLGPEPSLML</sequence>
<dbReference type="PROSITE" id="PS01016">
    <property type="entry name" value="GLYCOPROTEASE"/>
    <property type="match status" value="1"/>
</dbReference>
<dbReference type="InterPro" id="IPR043129">
    <property type="entry name" value="ATPase_NBD"/>
</dbReference>
<dbReference type="InterPro" id="IPR022450">
    <property type="entry name" value="TsaD"/>
</dbReference>
<dbReference type="InterPro" id="IPR000905">
    <property type="entry name" value="Gcp-like_dom"/>
</dbReference>
<comment type="function">
    <text evidence="6">Required for the formation of a threonylcarbamoyl group on adenosine at position 37 (t(6)A37) in tRNAs that read codons beginning with adenine. Is involved in the transfer of the threonylcarbamoyl moiety of threonylcarbamoyl-AMP (TC-AMP) to the N6 group of A37, together with TsaE and TsaB. TsaD likely plays a direct catalytic role in this reaction.</text>
</comment>
<organism evidence="8 9">
    <name type="scientific">Candidatus Collierbacteria bacterium GW2011_GWA1_44_12</name>
    <dbReference type="NCBI Taxonomy" id="1618376"/>
    <lineage>
        <taxon>Bacteria</taxon>
        <taxon>Candidatus Collieribacteriota</taxon>
    </lineage>
</organism>
<evidence type="ECO:0000256" key="3">
    <source>
        <dbReference type="ARBA" id="ARBA00022723"/>
    </source>
</evidence>
<keyword evidence="6" id="KW-0408">Iron</keyword>
<feature type="binding site" evidence="6">
    <location>
        <position position="172"/>
    </location>
    <ligand>
        <name>substrate</name>
    </ligand>
</feature>
<dbReference type="Proteomes" id="UP000034069">
    <property type="component" value="Unassembled WGS sequence"/>
</dbReference>
<feature type="domain" description="Gcp-like" evidence="7">
    <location>
        <begin position="27"/>
        <end position="312"/>
    </location>
</feature>
<dbReference type="PRINTS" id="PR00789">
    <property type="entry name" value="OSIALOPTASE"/>
</dbReference>
<keyword evidence="3 6" id="KW-0479">Metal-binding</keyword>
<evidence type="ECO:0000259" key="7">
    <source>
        <dbReference type="Pfam" id="PF00814"/>
    </source>
</evidence>
<evidence type="ECO:0000256" key="5">
    <source>
        <dbReference type="ARBA" id="ARBA00048117"/>
    </source>
</evidence>
<dbReference type="EMBL" id="LCHN01000005">
    <property type="protein sequence ID" value="KKT36170.1"/>
    <property type="molecule type" value="Genomic_DNA"/>
</dbReference>
<feature type="binding site" evidence="6">
    <location>
        <position position="185"/>
    </location>
    <ligand>
        <name>substrate</name>
    </ligand>
</feature>
<dbReference type="PATRIC" id="fig|1618376.3.peg.180"/>
<dbReference type="GO" id="GO:0005506">
    <property type="term" value="F:iron ion binding"/>
    <property type="evidence" value="ECO:0007669"/>
    <property type="project" value="UniProtKB-UniRule"/>
</dbReference>
<feature type="binding site" evidence="6">
    <location>
        <position position="306"/>
    </location>
    <ligand>
        <name>Fe cation</name>
        <dbReference type="ChEBI" id="CHEBI:24875"/>
    </ligand>
</feature>
<accession>A0A0G1GNS7</accession>
<evidence type="ECO:0000313" key="8">
    <source>
        <dbReference type="EMBL" id="KKT36170.1"/>
    </source>
</evidence>
<keyword evidence="4 6" id="KW-0012">Acyltransferase</keyword>
<dbReference type="NCBIfam" id="TIGR03723">
    <property type="entry name" value="T6A_TsaD_YgjD"/>
    <property type="match status" value="1"/>
</dbReference>
<evidence type="ECO:0000256" key="6">
    <source>
        <dbReference type="HAMAP-Rule" id="MF_01445"/>
    </source>
</evidence>
<dbReference type="GO" id="GO:0005737">
    <property type="term" value="C:cytoplasm"/>
    <property type="evidence" value="ECO:0007669"/>
    <property type="project" value="UniProtKB-SubCell"/>
</dbReference>
<evidence type="ECO:0000256" key="4">
    <source>
        <dbReference type="ARBA" id="ARBA00023315"/>
    </source>
</evidence>
<feature type="binding site" evidence="6">
    <location>
        <position position="116"/>
    </location>
    <ligand>
        <name>Fe cation</name>
        <dbReference type="ChEBI" id="CHEBI:24875"/>
    </ligand>
</feature>
<feature type="binding site" evidence="6">
    <location>
        <begin position="139"/>
        <end position="143"/>
    </location>
    <ligand>
        <name>substrate</name>
    </ligand>
</feature>
<dbReference type="Pfam" id="PF00814">
    <property type="entry name" value="TsaD"/>
    <property type="match status" value="1"/>
</dbReference>
<evidence type="ECO:0000313" key="9">
    <source>
        <dbReference type="Proteomes" id="UP000034069"/>
    </source>
</evidence>
<protein>
    <recommendedName>
        <fullName evidence="6">tRNA N6-adenosine threonylcarbamoyltransferase</fullName>
        <ecNumber evidence="6">2.3.1.234</ecNumber>
    </recommendedName>
    <alternativeName>
        <fullName evidence="6">N6-L-threonylcarbamoyladenine synthase</fullName>
        <shortName evidence="6">t(6)A synthase</shortName>
    </alternativeName>
    <alternativeName>
        <fullName evidence="6">t(6)A37 threonylcarbamoyladenosine biosynthesis protein TsaD</fullName>
    </alternativeName>
    <alternativeName>
        <fullName evidence="6">tRNA threonylcarbamoyladenosine biosynthesis protein TsaD</fullName>
    </alternativeName>
</protein>
<comment type="catalytic activity">
    <reaction evidence="5 6">
        <text>L-threonylcarbamoyladenylate + adenosine(37) in tRNA = N(6)-L-threonylcarbamoyladenosine(37) in tRNA + AMP + H(+)</text>
        <dbReference type="Rhea" id="RHEA:37059"/>
        <dbReference type="Rhea" id="RHEA-COMP:10162"/>
        <dbReference type="Rhea" id="RHEA-COMP:10163"/>
        <dbReference type="ChEBI" id="CHEBI:15378"/>
        <dbReference type="ChEBI" id="CHEBI:73682"/>
        <dbReference type="ChEBI" id="CHEBI:74411"/>
        <dbReference type="ChEBI" id="CHEBI:74418"/>
        <dbReference type="ChEBI" id="CHEBI:456215"/>
        <dbReference type="EC" id="2.3.1.234"/>
    </reaction>
</comment>
<keyword evidence="6" id="KW-0963">Cytoplasm</keyword>
<dbReference type="AlphaFoldDB" id="A0A0G1GNS7"/>
<dbReference type="FunFam" id="3.30.420.40:FF:000012">
    <property type="entry name" value="tRNA N6-adenosine threonylcarbamoyltransferase"/>
    <property type="match status" value="1"/>
</dbReference>
<dbReference type="EC" id="2.3.1.234" evidence="6"/>
<dbReference type="SUPFAM" id="SSF53067">
    <property type="entry name" value="Actin-like ATPase domain"/>
    <property type="match status" value="1"/>
</dbReference>
<dbReference type="GO" id="GO:0002949">
    <property type="term" value="P:tRNA threonylcarbamoyladenosine modification"/>
    <property type="evidence" value="ECO:0007669"/>
    <property type="project" value="UniProtKB-UniRule"/>
</dbReference>
<name>A0A0G1GNS7_9BACT</name>
<comment type="cofactor">
    <cofactor evidence="6">
        <name>Fe(2+)</name>
        <dbReference type="ChEBI" id="CHEBI:29033"/>
    </cofactor>
    <text evidence="6">Binds 1 Fe(2+) ion per subunit.</text>
</comment>
<dbReference type="NCBIfam" id="TIGR00329">
    <property type="entry name" value="gcp_kae1"/>
    <property type="match status" value="1"/>
</dbReference>
<comment type="caution">
    <text evidence="8">The sequence shown here is derived from an EMBL/GenBank/DDBJ whole genome shotgun (WGS) entry which is preliminary data.</text>
</comment>
<dbReference type="Gene3D" id="3.30.420.40">
    <property type="match status" value="2"/>
</dbReference>
<dbReference type="InterPro" id="IPR017860">
    <property type="entry name" value="Peptidase_M22_CS"/>
</dbReference>